<dbReference type="Gene3D" id="1.20.1280.50">
    <property type="match status" value="1"/>
</dbReference>
<comment type="caution">
    <text evidence="2">The sequence shown here is derived from an EMBL/GenBank/DDBJ whole genome shotgun (WGS) entry which is preliminary data.</text>
</comment>
<organism evidence="2 3">
    <name type="scientific">Camellia sinensis var. sinensis</name>
    <name type="common">China tea</name>
    <dbReference type="NCBI Taxonomy" id="542762"/>
    <lineage>
        <taxon>Eukaryota</taxon>
        <taxon>Viridiplantae</taxon>
        <taxon>Streptophyta</taxon>
        <taxon>Embryophyta</taxon>
        <taxon>Tracheophyta</taxon>
        <taxon>Spermatophyta</taxon>
        <taxon>Magnoliopsida</taxon>
        <taxon>eudicotyledons</taxon>
        <taxon>Gunneridae</taxon>
        <taxon>Pentapetalae</taxon>
        <taxon>asterids</taxon>
        <taxon>Ericales</taxon>
        <taxon>Theaceae</taxon>
        <taxon>Camellia</taxon>
    </lineage>
</organism>
<feature type="domain" description="F-box" evidence="1">
    <location>
        <begin position="3"/>
        <end position="49"/>
    </location>
</feature>
<sequence length="275" mass="31726">MYEMKLDLLPQDCIGYILSFASARDICRMSLVSPAMRVASESDILWEKFLPLDYEEVLSRLVSPIVFKSKKELFLKLCNPVLIDKGEKMLWLDKLTGKKSCMLSARELSITWADHPLYWSWKPLLQSRFAEVVELISIWWLEINAKINTRMLSPNTSYKAYLIVKFANRAYGLDSLHSKVSVEVSNYRTNRTIYLRHPDRKIQLSERLYTLSSVYTGNEDTVPCKREDGWLEIELGEFYNDGSEDEVKMSLKEVSGAHLKGGLIVGGIEIRPKKE</sequence>
<keyword evidence="3" id="KW-1185">Reference proteome</keyword>
<dbReference type="Proteomes" id="UP000306102">
    <property type="component" value="Unassembled WGS sequence"/>
</dbReference>
<dbReference type="AlphaFoldDB" id="A0A4S4DIM6"/>
<protein>
    <recommendedName>
        <fullName evidence="1">F-box domain-containing protein</fullName>
    </recommendedName>
</protein>
<dbReference type="PROSITE" id="PS50181">
    <property type="entry name" value="FBOX"/>
    <property type="match status" value="1"/>
</dbReference>
<name>A0A4S4DIM6_CAMSN</name>
<dbReference type="SMART" id="SM00256">
    <property type="entry name" value="FBOX"/>
    <property type="match status" value="1"/>
</dbReference>
<dbReference type="InterPro" id="IPR001810">
    <property type="entry name" value="F-box_dom"/>
</dbReference>
<dbReference type="EMBL" id="SDRB02011128">
    <property type="protein sequence ID" value="THG02669.1"/>
    <property type="molecule type" value="Genomic_DNA"/>
</dbReference>
<evidence type="ECO:0000259" key="1">
    <source>
        <dbReference type="PROSITE" id="PS50181"/>
    </source>
</evidence>
<dbReference type="STRING" id="542762.A0A4S4DIM6"/>
<dbReference type="Pfam" id="PF14299">
    <property type="entry name" value="PP2"/>
    <property type="match status" value="1"/>
</dbReference>
<evidence type="ECO:0000313" key="3">
    <source>
        <dbReference type="Proteomes" id="UP000306102"/>
    </source>
</evidence>
<accession>A0A4S4DIM6</accession>
<dbReference type="CDD" id="cd22162">
    <property type="entry name" value="F-box_AtSKIP3-like"/>
    <property type="match status" value="1"/>
</dbReference>
<reference evidence="2 3" key="1">
    <citation type="journal article" date="2018" name="Proc. Natl. Acad. Sci. U.S.A.">
        <title>Draft genome sequence of Camellia sinensis var. sinensis provides insights into the evolution of the tea genome and tea quality.</title>
        <authorList>
            <person name="Wei C."/>
            <person name="Yang H."/>
            <person name="Wang S."/>
            <person name="Zhao J."/>
            <person name="Liu C."/>
            <person name="Gao L."/>
            <person name="Xia E."/>
            <person name="Lu Y."/>
            <person name="Tai Y."/>
            <person name="She G."/>
            <person name="Sun J."/>
            <person name="Cao H."/>
            <person name="Tong W."/>
            <person name="Gao Q."/>
            <person name="Li Y."/>
            <person name="Deng W."/>
            <person name="Jiang X."/>
            <person name="Wang W."/>
            <person name="Chen Q."/>
            <person name="Zhang S."/>
            <person name="Li H."/>
            <person name="Wu J."/>
            <person name="Wang P."/>
            <person name="Li P."/>
            <person name="Shi C."/>
            <person name="Zheng F."/>
            <person name="Jian J."/>
            <person name="Huang B."/>
            <person name="Shan D."/>
            <person name="Shi M."/>
            <person name="Fang C."/>
            <person name="Yue Y."/>
            <person name="Li F."/>
            <person name="Li D."/>
            <person name="Wei S."/>
            <person name="Han B."/>
            <person name="Jiang C."/>
            <person name="Yin Y."/>
            <person name="Xia T."/>
            <person name="Zhang Z."/>
            <person name="Bennetzen J.L."/>
            <person name="Zhao S."/>
            <person name="Wan X."/>
        </authorList>
    </citation>
    <scope>NUCLEOTIDE SEQUENCE [LARGE SCALE GENOMIC DNA]</scope>
    <source>
        <strain evidence="3">cv. Shuchazao</strain>
        <tissue evidence="2">Leaf</tissue>
    </source>
</reference>
<dbReference type="PANTHER" id="PTHR32278:SF11">
    <property type="entry name" value="F-BOX DOMAIN-CONTAINING PROTEIN"/>
    <property type="match status" value="1"/>
</dbReference>
<dbReference type="Pfam" id="PF00646">
    <property type="entry name" value="F-box"/>
    <property type="match status" value="1"/>
</dbReference>
<proteinExistence type="predicted"/>
<evidence type="ECO:0000313" key="2">
    <source>
        <dbReference type="EMBL" id="THG02669.1"/>
    </source>
</evidence>
<dbReference type="InterPro" id="IPR025886">
    <property type="entry name" value="PP2-like"/>
</dbReference>
<dbReference type="InterPro" id="IPR036047">
    <property type="entry name" value="F-box-like_dom_sf"/>
</dbReference>
<gene>
    <name evidence="2" type="ORF">TEA_025381</name>
</gene>
<dbReference type="SUPFAM" id="SSF81383">
    <property type="entry name" value="F-box domain"/>
    <property type="match status" value="1"/>
</dbReference>
<dbReference type="PANTHER" id="PTHR32278">
    <property type="entry name" value="F-BOX DOMAIN-CONTAINING PROTEIN"/>
    <property type="match status" value="1"/>
</dbReference>